<reference evidence="1 2" key="6">
    <citation type="journal article" date="1999" name="Virology">
        <title>Chlorella virus PBCV-1 encodes a functional homospermidine synthase.</title>
        <authorList>
            <person name="Kaiser A."/>
            <person name="Vollmert M."/>
            <person name="Tholl D."/>
            <person name="Graves M.V."/>
            <person name="Gurnon J.R."/>
            <person name="Xing W."/>
            <person name="Lisec A.D."/>
            <person name="Nickerson K.W."/>
            <person name="Van Etten J.L."/>
        </authorList>
    </citation>
    <scope>NUCLEOTIDE SEQUENCE [LARGE SCALE GENOMIC DNA]</scope>
</reference>
<reference evidence="1 2" key="4">
    <citation type="journal article" date="1996" name="Virology">
        <title>Analysis of 76 kb of the chlorella virus PBCV-1 330-kb genome: map positions 182 to 258.</title>
        <authorList>
            <person name="Kutish G.F."/>
            <person name="Li Y."/>
            <person name="Lu Z."/>
            <person name="Furuta M."/>
            <person name="Rock D.L."/>
            <person name="Van Etten J.L."/>
        </authorList>
    </citation>
    <scope>NUCLEOTIDE SEQUENCE [LARGE SCALE GENOMIC DNA]</scope>
</reference>
<dbReference type="OrthoDB" id="27998at10239"/>
<dbReference type="Proteomes" id="UP000000862">
    <property type="component" value="Segment"/>
</dbReference>
<dbReference type="PIR" id="T17729">
    <property type="entry name" value="T17729"/>
</dbReference>
<reference evidence="1 2" key="1">
    <citation type="journal article" date="1995" name="Virology">
        <title>Analysis of 45 kb of DNA located at the left end of the chlorella virus PBCV-1 genome.</title>
        <authorList>
            <person name="Lu Z."/>
            <person name="Li Y."/>
            <person name="Zhang Y."/>
            <person name="Kutish G.F."/>
            <person name="Rock D.L."/>
            <person name="Van Etten J.L."/>
        </authorList>
    </citation>
    <scope>NUCLEOTIDE SEQUENCE [LARGE SCALE GENOMIC DNA]</scope>
</reference>
<reference evidence="1 2" key="3">
    <citation type="journal article" date="1996" name="Virology">
        <title>Analysis of 94 kb of the chlorella virus PBCV-1 330-kb genome: map positions 88 to 182.</title>
        <authorList>
            <person name="Lu Z."/>
            <person name="Li Y."/>
            <person name="Que Q."/>
            <person name="Kutish G.F."/>
            <person name="Rock D.L."/>
            <person name="Van Etten J.L."/>
        </authorList>
    </citation>
    <scope>NUCLEOTIDE SEQUENCE [LARGE SCALE GENOMIC DNA]</scope>
</reference>
<reference evidence="1 2" key="8">
    <citation type="journal article" date="2010" name="J. Virol.">
        <title>Microarray analysis of Paramecium bursaria chlorella virus 1 transcription.</title>
        <authorList>
            <person name="Yanai-Balser G.M."/>
            <person name="Duncan G.A."/>
            <person name="Eudy J.D."/>
            <person name="Wang D."/>
            <person name="Li X."/>
            <person name="Agarkova I.V."/>
            <person name="Dunigan D.D."/>
            <person name="Van Etten J.L."/>
        </authorList>
    </citation>
    <scope>NUCLEOTIDE SEQUENCE [LARGE SCALE GENOMIC DNA]</scope>
</reference>
<dbReference type="RefSeq" id="NP_048586.1">
    <property type="nucleotide sequence ID" value="NC_000852.5"/>
</dbReference>
<organism evidence="1 2">
    <name type="scientific">Paramecium bursaria Chlorella virus 1</name>
    <name type="common">PBCV-1</name>
    <dbReference type="NCBI Taxonomy" id="10506"/>
    <lineage>
        <taxon>Viruses</taxon>
        <taxon>Varidnaviria</taxon>
        <taxon>Bamfordvirae</taxon>
        <taxon>Nucleocytoviricota</taxon>
        <taxon>Megaviricetes</taxon>
        <taxon>Algavirales</taxon>
        <taxon>Phycodnaviridae</taxon>
        <taxon>Chlorovirus</taxon>
        <taxon>Chlorovirus vanettense</taxon>
    </lineage>
</organism>
<keyword evidence="2" id="KW-1185">Reference proteome</keyword>
<name>Q84558_PBCV1</name>
<sequence length="114" mass="12804">MISFFMIQSESISSGKIGPRLEYFKAYIIAAKTLADTWTIVALWWGTSLRDVSMSSKDPVHHFPYLGDIIKTPSSSFPDMISSFNTRSFFRKSGQPSAWYSWSDAIATSGNIYA</sequence>
<accession>Q84558</accession>
<reference evidence="1 2" key="5">
    <citation type="journal article" date="1997" name="Virology">
        <title>Analysis of 74 kb of DNA located at the right end of the 330-kb chlorella virus PBCV-1 genome.</title>
        <authorList>
            <person name="Li Y."/>
            <person name="Lu Z."/>
            <person name="Sun L."/>
            <person name="Ropp S."/>
            <person name="Kutish G.F."/>
            <person name="Rock D.L."/>
            <person name="Van Etten J.L."/>
        </authorList>
    </citation>
    <scope>NUCLEOTIDE SEQUENCE [LARGE SCALE GENOMIC DNA]</scope>
</reference>
<reference evidence="1 2" key="7">
    <citation type="journal article" date="2000" name="Virology">
        <title>Characterization of a beta-1,3-glucanase encoded by chlorella virus PBCV-1.</title>
        <authorList>
            <person name="Sun L."/>
            <person name="Gurnon J.R."/>
            <person name="Adams B.J."/>
            <person name="Graves M.V."/>
            <person name="Van Etten J.L."/>
        </authorList>
    </citation>
    <scope>NUCLEOTIDE SEQUENCE [LARGE SCALE GENOMIC DNA]</scope>
</reference>
<dbReference type="EMBL" id="JF411744">
    <property type="protein sequence ID" value="AAC96606.1"/>
    <property type="molecule type" value="Genomic_DNA"/>
</dbReference>
<evidence type="ECO:0000313" key="2">
    <source>
        <dbReference type="Proteomes" id="UP000000862"/>
    </source>
</evidence>
<evidence type="ECO:0000313" key="1">
    <source>
        <dbReference type="EMBL" id="AAC96606.1"/>
    </source>
</evidence>
<dbReference type="GeneID" id="918445"/>
<protein>
    <submittedName>
        <fullName evidence="1">Uncharacterized protein</fullName>
    </submittedName>
</protein>
<proteinExistence type="predicted"/>
<dbReference type="KEGG" id="vg:918445"/>
<gene>
    <name evidence="1" type="primary">a238L</name>
</gene>
<organismHost>
    <name type="scientific">Chlorella</name>
    <dbReference type="NCBI Taxonomy" id="3071"/>
</organismHost>
<reference evidence="1 2" key="2">
    <citation type="journal article" date="1995" name="Virology">
        <title>Analysis of 43 kb of the Chlorella virus PBCV-1 330-kb genome: map positions 45 to 88.</title>
        <authorList>
            <person name="Li Y."/>
            <person name="Lu Z."/>
            <person name="Burbank D.E."/>
            <person name="Kutish G.F."/>
            <person name="Rock D.L."/>
            <person name="Van Etten J.L."/>
        </authorList>
    </citation>
    <scope>NUCLEOTIDE SEQUENCE [LARGE SCALE GENOMIC DNA]</scope>
</reference>